<dbReference type="AlphaFoldDB" id="A0A2W7NDB2"/>
<dbReference type="RefSeq" id="WP_111536497.1">
    <property type="nucleotide sequence ID" value="NZ_QKZL01000004.1"/>
</dbReference>
<sequence length="217" mass="23452">MSDTDSFISEVSDELRRDRLFYVIRRYGWIAIAIVVILVGAAALWEYRRAQQQASAEEFGDAIVAALDLPSPEARRAALLDIDAEGTRRALLAMLAADTLETPEAEAQTAELLDTLAADADMPPLYRDLAVLKSVMLAQGEAAPQDLIDRLEPLTIPGAPYRLLALEQTALAELAAGDREASLAILQDILGDPELTRDLATRTRQLVVALGGTLEAA</sequence>
<evidence type="ECO:0008006" key="4">
    <source>
        <dbReference type="Google" id="ProtNLM"/>
    </source>
</evidence>
<dbReference type="EMBL" id="QKZL01000004">
    <property type="protein sequence ID" value="PZX17603.1"/>
    <property type="molecule type" value="Genomic_DNA"/>
</dbReference>
<proteinExistence type="predicted"/>
<feature type="transmembrane region" description="Helical" evidence="1">
    <location>
        <begin position="27"/>
        <end position="45"/>
    </location>
</feature>
<keyword evidence="1" id="KW-1133">Transmembrane helix</keyword>
<evidence type="ECO:0000313" key="2">
    <source>
        <dbReference type="EMBL" id="PZX17603.1"/>
    </source>
</evidence>
<evidence type="ECO:0000313" key="3">
    <source>
        <dbReference type="Proteomes" id="UP000248916"/>
    </source>
</evidence>
<evidence type="ECO:0000256" key="1">
    <source>
        <dbReference type="SAM" id="Phobius"/>
    </source>
</evidence>
<name>A0A2W7NDB2_9RHOB</name>
<reference evidence="2 3" key="1">
    <citation type="submission" date="2018-06" db="EMBL/GenBank/DDBJ databases">
        <title>Genomic Encyclopedia of Archaeal and Bacterial Type Strains, Phase II (KMG-II): from individual species to whole genera.</title>
        <authorList>
            <person name="Goeker M."/>
        </authorList>
    </citation>
    <scope>NUCLEOTIDE SEQUENCE [LARGE SCALE GENOMIC DNA]</scope>
    <source>
        <strain evidence="2 3">DSM 22009</strain>
    </source>
</reference>
<organism evidence="2 3">
    <name type="scientific">Palleronia aestuarii</name>
    <dbReference type="NCBI Taxonomy" id="568105"/>
    <lineage>
        <taxon>Bacteria</taxon>
        <taxon>Pseudomonadati</taxon>
        <taxon>Pseudomonadota</taxon>
        <taxon>Alphaproteobacteria</taxon>
        <taxon>Rhodobacterales</taxon>
        <taxon>Roseobacteraceae</taxon>
        <taxon>Palleronia</taxon>
    </lineage>
</organism>
<gene>
    <name evidence="2" type="ORF">LX81_01328</name>
</gene>
<keyword evidence="1" id="KW-0472">Membrane</keyword>
<accession>A0A2W7NDB2</accession>
<dbReference type="Proteomes" id="UP000248916">
    <property type="component" value="Unassembled WGS sequence"/>
</dbReference>
<keyword evidence="1" id="KW-0812">Transmembrane</keyword>
<comment type="caution">
    <text evidence="2">The sequence shown here is derived from an EMBL/GenBank/DDBJ whole genome shotgun (WGS) entry which is preliminary data.</text>
</comment>
<dbReference type="OrthoDB" id="7173339at2"/>
<protein>
    <recommendedName>
        <fullName evidence="4">Tetratricopeptide repeat-like domain-containing protein</fullName>
    </recommendedName>
</protein>
<keyword evidence="3" id="KW-1185">Reference proteome</keyword>